<evidence type="ECO:0000313" key="2">
    <source>
        <dbReference type="EMBL" id="PIE33755.1"/>
    </source>
</evidence>
<sequence>MMPSINPYIAGNPVSGEKKFIGRRDVLRHVKQMLHNPHTNAIVLYGQRRIGKTSVLLNIEHALNIQGQYIPVYVDLQGEAAFPLGEILYRIAQSISVLTDIPLPGPEAFDADGIFFRVTFVPAVAKMSGGKQLVFLFDEFDFLDTPWQKHLRTSFLPYLQEWMRIEDTTQFVFGFGRRPDEFSQETLATFKALRSRRISYMDRNDSIRVIRQSEETESLEWEDEAVEWVWYWTQGHPFFTQLLCGEIWELCHDRVEGPPPAVRGDDVEEAIETALERGGNHFQWIWSGLPSNEQLIMAVMAEMTCERMTLDALMHRLHHHNMHPAPGEFEWVLENLERWEIVRPFGKKYGFTIPLMKLWIQYEKPPERVKKESENLTPLTDHLFRAGKGFYHKGKLHHAEQQLQRILRINPDHRKARRLLTQVEAQQNN</sequence>
<feature type="repeat" description="TPR" evidence="1">
    <location>
        <begin position="380"/>
        <end position="413"/>
    </location>
</feature>
<dbReference type="Proteomes" id="UP000230821">
    <property type="component" value="Unassembled WGS sequence"/>
</dbReference>
<proteinExistence type="predicted"/>
<dbReference type="EMBL" id="PDSK01000095">
    <property type="protein sequence ID" value="PIE33755.1"/>
    <property type="molecule type" value="Genomic_DNA"/>
</dbReference>
<comment type="caution">
    <text evidence="2">The sequence shown here is derived from an EMBL/GenBank/DDBJ whole genome shotgun (WGS) entry which is preliminary data.</text>
</comment>
<gene>
    <name evidence="2" type="ORF">CSA56_10545</name>
</gene>
<evidence type="ECO:0000256" key="1">
    <source>
        <dbReference type="PROSITE-ProRule" id="PRU00339"/>
    </source>
</evidence>
<reference evidence="2 3" key="1">
    <citation type="submission" date="2017-10" db="EMBL/GenBank/DDBJ databases">
        <title>Novel microbial diversity and functional potential in the marine mammal oral microbiome.</title>
        <authorList>
            <person name="Dudek N.K."/>
            <person name="Sun C.L."/>
            <person name="Burstein D."/>
            <person name="Kantor R.S."/>
            <person name="Aliaga Goltsman D.S."/>
            <person name="Bik E.M."/>
            <person name="Thomas B.C."/>
            <person name="Banfield J.F."/>
            <person name="Relman D.A."/>
        </authorList>
    </citation>
    <scope>NUCLEOTIDE SEQUENCE [LARGE SCALE GENOMIC DNA]</scope>
    <source>
        <strain evidence="2">DOLJORAL78_47_16</strain>
    </source>
</reference>
<evidence type="ECO:0000313" key="3">
    <source>
        <dbReference type="Proteomes" id="UP000230821"/>
    </source>
</evidence>
<dbReference type="Gene3D" id="3.40.50.300">
    <property type="entry name" value="P-loop containing nucleotide triphosphate hydrolases"/>
    <property type="match status" value="1"/>
</dbReference>
<dbReference type="SUPFAM" id="SSF48452">
    <property type="entry name" value="TPR-like"/>
    <property type="match status" value="1"/>
</dbReference>
<dbReference type="InterPro" id="IPR027417">
    <property type="entry name" value="P-loop_NTPase"/>
</dbReference>
<name>A0A2G6KDQ0_9BACT</name>
<keyword evidence="1" id="KW-0802">TPR repeat</keyword>
<dbReference type="AlphaFoldDB" id="A0A2G6KDQ0"/>
<accession>A0A2G6KDQ0</accession>
<organism evidence="2 3">
    <name type="scientific">candidate division KSB3 bacterium</name>
    <dbReference type="NCBI Taxonomy" id="2044937"/>
    <lineage>
        <taxon>Bacteria</taxon>
        <taxon>candidate division KSB3</taxon>
    </lineage>
</organism>
<dbReference type="InterPro" id="IPR011990">
    <property type="entry name" value="TPR-like_helical_dom_sf"/>
</dbReference>
<dbReference type="SUPFAM" id="SSF52540">
    <property type="entry name" value="P-loop containing nucleoside triphosphate hydrolases"/>
    <property type="match status" value="1"/>
</dbReference>
<dbReference type="PROSITE" id="PS50005">
    <property type="entry name" value="TPR"/>
    <property type="match status" value="1"/>
</dbReference>
<dbReference type="InterPro" id="IPR019734">
    <property type="entry name" value="TPR_rpt"/>
</dbReference>
<protein>
    <submittedName>
        <fullName evidence="2">Uncharacterized protein</fullName>
    </submittedName>
</protein>
<dbReference type="PANTHER" id="PTHR34301">
    <property type="entry name" value="DNA-BINDING PROTEIN-RELATED"/>
    <property type="match status" value="1"/>
</dbReference>
<dbReference type="PANTHER" id="PTHR34301:SF8">
    <property type="entry name" value="ATPASE DOMAIN-CONTAINING PROTEIN"/>
    <property type="match status" value="1"/>
</dbReference>